<proteinExistence type="inferred from homology"/>
<dbReference type="GO" id="GO:0004798">
    <property type="term" value="F:dTMP kinase activity"/>
    <property type="evidence" value="ECO:0007669"/>
    <property type="project" value="UniProtKB-UniRule"/>
</dbReference>
<reference evidence="12" key="2">
    <citation type="journal article" date="2021" name="PeerJ">
        <title>Extensive microbial diversity within the chicken gut microbiome revealed by metagenomics and culture.</title>
        <authorList>
            <person name="Gilroy R."/>
            <person name="Ravi A."/>
            <person name="Getino M."/>
            <person name="Pursley I."/>
            <person name="Horton D.L."/>
            <person name="Alikhan N.F."/>
            <person name="Baker D."/>
            <person name="Gharbi K."/>
            <person name="Hall N."/>
            <person name="Watson M."/>
            <person name="Adriaenssens E.M."/>
            <person name="Foster-Nyarko E."/>
            <person name="Jarju S."/>
            <person name="Secka A."/>
            <person name="Antonio M."/>
            <person name="Oren A."/>
            <person name="Chaudhuri R.R."/>
            <person name="La Ragione R."/>
            <person name="Hildebrand F."/>
            <person name="Pallen M.J."/>
        </authorList>
    </citation>
    <scope>NUCLEOTIDE SEQUENCE</scope>
    <source>
        <strain evidence="12">ChiSjej1B19-3389</strain>
    </source>
</reference>
<evidence type="ECO:0000259" key="11">
    <source>
        <dbReference type="Pfam" id="PF02223"/>
    </source>
</evidence>
<dbReference type="Gene3D" id="3.40.50.300">
    <property type="entry name" value="P-loop containing nucleotide triphosphate hydrolases"/>
    <property type="match status" value="1"/>
</dbReference>
<dbReference type="InterPro" id="IPR027417">
    <property type="entry name" value="P-loop_NTPase"/>
</dbReference>
<organism evidence="12 13">
    <name type="scientific">Candidatus Scatavimonas merdigallinarum</name>
    <dbReference type="NCBI Taxonomy" id="2840914"/>
    <lineage>
        <taxon>Bacteria</taxon>
        <taxon>Bacillati</taxon>
        <taxon>Bacillota</taxon>
        <taxon>Clostridia</taxon>
        <taxon>Eubacteriales</taxon>
        <taxon>Oscillospiraceae</taxon>
        <taxon>Oscillospiraceae incertae sedis</taxon>
        <taxon>Candidatus Scatavimonas</taxon>
    </lineage>
</organism>
<dbReference type="Proteomes" id="UP000886787">
    <property type="component" value="Unassembled WGS sequence"/>
</dbReference>
<feature type="domain" description="Thymidylate kinase-like" evidence="11">
    <location>
        <begin position="9"/>
        <end position="197"/>
    </location>
</feature>
<dbReference type="InterPro" id="IPR039430">
    <property type="entry name" value="Thymidylate_kin-like_dom"/>
</dbReference>
<keyword evidence="4 10" id="KW-0808">Transferase</keyword>
<name>A0A9D0ZGR4_9FIRM</name>
<dbReference type="EMBL" id="DVFW01000014">
    <property type="protein sequence ID" value="HIQ80065.1"/>
    <property type="molecule type" value="Genomic_DNA"/>
</dbReference>
<sequence>MDKGKLIVIEGLDGSGKATQASRLLQNLQKTGLQVLQVTFPNYESPSSALVKMYLDGEFGTRPQDVNPYAASSFYAVDRYAGYRQFWEKAYHNGKVILADRYTTSNAVYQLTKTQRENWDVFLDWLEDYEYGKLQLPRPDLVLYLDMPVQVSQKLMTQRYGGDEGKKDLHEKNGDFLIHCRQSALYAAKRWGWKVIPCAQGEAPRTIEAIESDIMQKVQMIL</sequence>
<keyword evidence="8 10" id="KW-0067">ATP-binding</keyword>
<comment type="caution">
    <text evidence="12">The sequence shown here is derived from an EMBL/GenBank/DDBJ whole genome shotgun (WGS) entry which is preliminary data.</text>
</comment>
<evidence type="ECO:0000256" key="3">
    <source>
        <dbReference type="ARBA" id="ARBA00017144"/>
    </source>
</evidence>
<evidence type="ECO:0000256" key="6">
    <source>
        <dbReference type="ARBA" id="ARBA00022741"/>
    </source>
</evidence>
<keyword evidence="5 10" id="KW-0545">Nucleotide biosynthesis</keyword>
<comment type="function">
    <text evidence="10">Phosphorylation of dTMP to form dTDP in both de novo and salvage pathways of dTTP synthesis.</text>
</comment>
<evidence type="ECO:0000256" key="2">
    <source>
        <dbReference type="ARBA" id="ARBA00012980"/>
    </source>
</evidence>
<gene>
    <name evidence="10" type="primary">tmk</name>
    <name evidence="12" type="ORF">IAD32_02120</name>
</gene>
<evidence type="ECO:0000256" key="8">
    <source>
        <dbReference type="ARBA" id="ARBA00022840"/>
    </source>
</evidence>
<dbReference type="GO" id="GO:0006235">
    <property type="term" value="P:dTTP biosynthetic process"/>
    <property type="evidence" value="ECO:0007669"/>
    <property type="project" value="UniProtKB-UniRule"/>
</dbReference>
<protein>
    <recommendedName>
        <fullName evidence="3 10">Thymidylate kinase</fullName>
        <ecNumber evidence="2 10">2.7.4.9</ecNumber>
    </recommendedName>
    <alternativeName>
        <fullName evidence="10">dTMP kinase</fullName>
    </alternativeName>
</protein>
<keyword evidence="6 10" id="KW-0547">Nucleotide-binding</keyword>
<dbReference type="GO" id="GO:0005524">
    <property type="term" value="F:ATP binding"/>
    <property type="evidence" value="ECO:0007669"/>
    <property type="project" value="UniProtKB-UniRule"/>
</dbReference>
<dbReference type="HAMAP" id="MF_00165">
    <property type="entry name" value="Thymidylate_kinase"/>
    <property type="match status" value="1"/>
</dbReference>
<evidence type="ECO:0000256" key="7">
    <source>
        <dbReference type="ARBA" id="ARBA00022777"/>
    </source>
</evidence>
<dbReference type="CDD" id="cd01672">
    <property type="entry name" value="TMPK"/>
    <property type="match status" value="1"/>
</dbReference>
<evidence type="ECO:0000256" key="5">
    <source>
        <dbReference type="ARBA" id="ARBA00022727"/>
    </source>
</evidence>
<accession>A0A9D0ZGR4</accession>
<dbReference type="GO" id="GO:0005829">
    <property type="term" value="C:cytosol"/>
    <property type="evidence" value="ECO:0007669"/>
    <property type="project" value="TreeGrafter"/>
</dbReference>
<dbReference type="GO" id="GO:0006233">
    <property type="term" value="P:dTDP biosynthetic process"/>
    <property type="evidence" value="ECO:0007669"/>
    <property type="project" value="InterPro"/>
</dbReference>
<dbReference type="SUPFAM" id="SSF52540">
    <property type="entry name" value="P-loop containing nucleoside triphosphate hydrolases"/>
    <property type="match status" value="1"/>
</dbReference>
<evidence type="ECO:0000256" key="10">
    <source>
        <dbReference type="HAMAP-Rule" id="MF_00165"/>
    </source>
</evidence>
<dbReference type="InterPro" id="IPR018094">
    <property type="entry name" value="Thymidylate_kinase"/>
</dbReference>
<comment type="caution">
    <text evidence="10">Lacks conserved residue(s) required for the propagation of feature annotation.</text>
</comment>
<dbReference type="Pfam" id="PF02223">
    <property type="entry name" value="Thymidylate_kin"/>
    <property type="match status" value="1"/>
</dbReference>
<dbReference type="AlphaFoldDB" id="A0A9D0ZGR4"/>
<evidence type="ECO:0000256" key="1">
    <source>
        <dbReference type="ARBA" id="ARBA00009776"/>
    </source>
</evidence>
<keyword evidence="7 10" id="KW-0418">Kinase</keyword>
<evidence type="ECO:0000313" key="13">
    <source>
        <dbReference type="Proteomes" id="UP000886787"/>
    </source>
</evidence>
<dbReference type="FunFam" id="3.40.50.300:FF:002288">
    <property type="entry name" value="Probable thymidylate kinase"/>
    <property type="match status" value="1"/>
</dbReference>
<evidence type="ECO:0000256" key="4">
    <source>
        <dbReference type="ARBA" id="ARBA00022679"/>
    </source>
</evidence>
<evidence type="ECO:0000313" key="12">
    <source>
        <dbReference type="EMBL" id="HIQ80065.1"/>
    </source>
</evidence>
<dbReference type="PANTHER" id="PTHR10344:SF4">
    <property type="entry name" value="UMP-CMP KINASE 2, MITOCHONDRIAL"/>
    <property type="match status" value="1"/>
</dbReference>
<comment type="similarity">
    <text evidence="1 10">Belongs to the thymidylate kinase family.</text>
</comment>
<reference evidence="12" key="1">
    <citation type="submission" date="2020-10" db="EMBL/GenBank/DDBJ databases">
        <authorList>
            <person name="Gilroy R."/>
        </authorList>
    </citation>
    <scope>NUCLEOTIDE SEQUENCE</scope>
    <source>
        <strain evidence="12">ChiSjej1B19-3389</strain>
    </source>
</reference>
<dbReference type="PANTHER" id="PTHR10344">
    <property type="entry name" value="THYMIDYLATE KINASE"/>
    <property type="match status" value="1"/>
</dbReference>
<dbReference type="GO" id="GO:0006227">
    <property type="term" value="P:dUDP biosynthetic process"/>
    <property type="evidence" value="ECO:0007669"/>
    <property type="project" value="TreeGrafter"/>
</dbReference>
<evidence type="ECO:0000256" key="9">
    <source>
        <dbReference type="ARBA" id="ARBA00048743"/>
    </source>
</evidence>
<comment type="catalytic activity">
    <reaction evidence="9 10">
        <text>dTMP + ATP = dTDP + ADP</text>
        <dbReference type="Rhea" id="RHEA:13517"/>
        <dbReference type="ChEBI" id="CHEBI:30616"/>
        <dbReference type="ChEBI" id="CHEBI:58369"/>
        <dbReference type="ChEBI" id="CHEBI:63528"/>
        <dbReference type="ChEBI" id="CHEBI:456216"/>
        <dbReference type="EC" id="2.7.4.9"/>
    </reaction>
</comment>
<dbReference type="EC" id="2.7.4.9" evidence="2 10"/>